<evidence type="ECO:0000256" key="26">
    <source>
        <dbReference type="SAM" id="MobiDB-lite"/>
    </source>
</evidence>
<dbReference type="InterPro" id="IPR016143">
    <property type="entry name" value="Citrate_synth-like_sm_a-sub"/>
</dbReference>
<keyword evidence="8 24" id="KW-0963">Cytoplasm</keyword>
<keyword evidence="10 24" id="KW-0444">Lipid biosynthesis</keyword>
<keyword evidence="15 24" id="KW-0067">ATP-binding</keyword>
<proteinExistence type="inferred from homology"/>
<evidence type="ECO:0000256" key="23">
    <source>
        <dbReference type="ARBA" id="ARBA00093367"/>
    </source>
</evidence>
<organism evidence="28 29">
    <name type="scientific">Rhinopithecus roxellana</name>
    <name type="common">Golden snub-nosed monkey</name>
    <name type="synonym">Pygathrix roxellana</name>
    <dbReference type="NCBI Taxonomy" id="61622"/>
    <lineage>
        <taxon>Eukaryota</taxon>
        <taxon>Metazoa</taxon>
        <taxon>Chordata</taxon>
        <taxon>Craniata</taxon>
        <taxon>Vertebrata</taxon>
        <taxon>Euteleostomi</taxon>
        <taxon>Mammalia</taxon>
        <taxon>Eutheria</taxon>
        <taxon>Euarchontoglires</taxon>
        <taxon>Primates</taxon>
        <taxon>Haplorrhini</taxon>
        <taxon>Catarrhini</taxon>
        <taxon>Cercopithecidae</taxon>
        <taxon>Colobinae</taxon>
        <taxon>Rhinopithecus</taxon>
    </lineage>
</organism>
<dbReference type="SUPFAM" id="SSF52210">
    <property type="entry name" value="Succinyl-CoA synthetase domains"/>
    <property type="match status" value="1"/>
</dbReference>
<reference evidence="28" key="1">
    <citation type="submission" date="2025-08" db="UniProtKB">
        <authorList>
            <consortium name="Ensembl"/>
        </authorList>
    </citation>
    <scope>IDENTIFICATION</scope>
</reference>
<dbReference type="PANTHER" id="PTHR23118">
    <property type="entry name" value="ATP-CITRATE SYNTHASE"/>
    <property type="match status" value="1"/>
</dbReference>
<evidence type="ECO:0000256" key="21">
    <source>
        <dbReference type="ARBA" id="ARBA00030982"/>
    </source>
</evidence>
<dbReference type="GO" id="GO:0036064">
    <property type="term" value="C:ciliary basal body"/>
    <property type="evidence" value="ECO:0007669"/>
    <property type="project" value="Ensembl"/>
</dbReference>
<evidence type="ECO:0000256" key="11">
    <source>
        <dbReference type="ARBA" id="ARBA00022553"/>
    </source>
</evidence>
<dbReference type="GO" id="GO:0003878">
    <property type="term" value="F:ATP citrate synthase activity"/>
    <property type="evidence" value="ECO:0007669"/>
    <property type="project" value="UniProtKB-UniRule"/>
</dbReference>
<dbReference type="InterPro" id="IPR014608">
    <property type="entry name" value="ATP-citrate_synthase"/>
</dbReference>
<protein>
    <recommendedName>
        <fullName evidence="7 24">ATP-citrate synthase</fullName>
        <ecNumber evidence="6 24">2.3.3.8</ecNumber>
    </recommendedName>
    <alternativeName>
        <fullName evidence="20 24">ATP-citrate (pro-S-)-lyase</fullName>
    </alternativeName>
    <alternativeName>
        <fullName evidence="21 24">Citrate cleavage enzyme</fullName>
    </alternativeName>
</protein>
<dbReference type="AlphaFoldDB" id="A0A2K6RU13"/>
<dbReference type="InterPro" id="IPR003781">
    <property type="entry name" value="CoA-bd"/>
</dbReference>
<dbReference type="InterPro" id="IPR056749">
    <property type="entry name" value="Citrate_synth_N"/>
</dbReference>
<keyword evidence="14 24" id="KW-0547">Nucleotide-binding</keyword>
<feature type="compositionally biased region" description="Low complexity" evidence="26">
    <location>
        <begin position="495"/>
        <end position="511"/>
    </location>
</feature>
<evidence type="ECO:0000256" key="10">
    <source>
        <dbReference type="ARBA" id="ARBA00022516"/>
    </source>
</evidence>
<dbReference type="SMART" id="SM00881">
    <property type="entry name" value="CoA_binding"/>
    <property type="match status" value="1"/>
</dbReference>
<dbReference type="InterPro" id="IPR016102">
    <property type="entry name" value="Succinyl-CoA_synth-like"/>
</dbReference>
<evidence type="ECO:0000256" key="16">
    <source>
        <dbReference type="ARBA" id="ARBA00022842"/>
    </source>
</evidence>
<dbReference type="GO" id="GO:0006085">
    <property type="term" value="P:acetyl-CoA biosynthetic process"/>
    <property type="evidence" value="ECO:0007669"/>
    <property type="project" value="Ensembl"/>
</dbReference>
<evidence type="ECO:0000256" key="7">
    <source>
        <dbReference type="ARBA" id="ARBA00015259"/>
    </source>
</evidence>
<keyword evidence="12 24" id="KW-0808">Transferase</keyword>
<reference evidence="28" key="2">
    <citation type="submission" date="2025-09" db="UniProtKB">
        <authorList>
            <consortium name="Ensembl"/>
        </authorList>
    </citation>
    <scope>IDENTIFICATION</scope>
</reference>
<dbReference type="Pfam" id="PF24948">
    <property type="entry name" value="Citrate_synth_N"/>
    <property type="match status" value="1"/>
</dbReference>
<dbReference type="GeneTree" id="ENSGT00940000154881"/>
<comment type="subcellular location">
    <subcellularLocation>
        <location evidence="2">Cytoplasm</location>
        <location evidence="2">Cytosol</location>
    </subcellularLocation>
</comment>
<dbReference type="GO" id="GO:0006101">
    <property type="term" value="P:citrate metabolic process"/>
    <property type="evidence" value="ECO:0007669"/>
    <property type="project" value="Ensembl"/>
</dbReference>
<dbReference type="InterPro" id="IPR036291">
    <property type="entry name" value="NAD(P)-bd_dom_sf"/>
</dbReference>
<keyword evidence="29" id="KW-1185">Reference proteome</keyword>
<dbReference type="InterPro" id="IPR017440">
    <property type="entry name" value="Cit_synth/succinyl-CoA_lig_AS"/>
</dbReference>
<dbReference type="SUPFAM" id="SSF51735">
    <property type="entry name" value="NAD(P)-binding Rossmann-fold domains"/>
    <property type="match status" value="1"/>
</dbReference>
<evidence type="ECO:0000313" key="28">
    <source>
        <dbReference type="Ensembl" id="ENSRROP00000044525.1"/>
    </source>
</evidence>
<evidence type="ECO:0000256" key="14">
    <source>
        <dbReference type="ARBA" id="ARBA00022741"/>
    </source>
</evidence>
<feature type="compositionally biased region" description="Polar residues" evidence="26">
    <location>
        <begin position="532"/>
        <end position="541"/>
    </location>
</feature>
<keyword evidence="11" id="KW-0597">Phosphoprotein</keyword>
<dbReference type="Ensembl" id="ENSRROT00000069042.1">
    <property type="protein sequence ID" value="ENSRROP00000044525.1"/>
    <property type="gene ID" value="ENSRROG00000045153.1"/>
</dbReference>
<evidence type="ECO:0000256" key="17">
    <source>
        <dbReference type="ARBA" id="ARBA00022843"/>
    </source>
</evidence>
<dbReference type="InterPro" id="IPR002020">
    <property type="entry name" value="Citrate_synthase"/>
</dbReference>
<keyword evidence="9" id="KW-1017">Isopeptide bond</keyword>
<dbReference type="PIRSF" id="PIRSF036511">
    <property type="entry name" value="ATP_citrt_syn"/>
    <property type="match status" value="1"/>
</dbReference>
<evidence type="ECO:0000259" key="27">
    <source>
        <dbReference type="SMART" id="SM00881"/>
    </source>
</evidence>
<dbReference type="GO" id="GO:0046872">
    <property type="term" value="F:metal ion binding"/>
    <property type="evidence" value="ECO:0007669"/>
    <property type="project" value="UniProtKB-UniRule"/>
</dbReference>
<comment type="subunit">
    <text evidence="5 24">Homotetramer.</text>
</comment>
<dbReference type="InterPro" id="IPR017866">
    <property type="entry name" value="Succ-CoA_synthase_bsu_CS"/>
</dbReference>
<dbReference type="Pfam" id="PF00549">
    <property type="entry name" value="Ligase_CoA"/>
    <property type="match status" value="1"/>
</dbReference>
<feature type="region of interest" description="Disordered" evidence="26">
    <location>
        <begin position="1"/>
        <end position="20"/>
    </location>
</feature>
<keyword evidence="17" id="KW-0832">Ubl conjugation</keyword>
<evidence type="ECO:0000256" key="25">
    <source>
        <dbReference type="PIRSR" id="PIRSR036511-1"/>
    </source>
</evidence>
<evidence type="ECO:0000256" key="1">
    <source>
        <dbReference type="ARBA" id="ARBA00001946"/>
    </source>
</evidence>
<gene>
    <name evidence="28" type="primary">ACLY</name>
</gene>
<evidence type="ECO:0000256" key="12">
    <source>
        <dbReference type="ARBA" id="ARBA00022679"/>
    </source>
</evidence>
<comment type="catalytic activity">
    <reaction evidence="22">
        <text>oxaloacetate + acetyl-CoA + ADP + phosphate = citrate + ATP + CoA</text>
        <dbReference type="Rhea" id="RHEA:21160"/>
        <dbReference type="ChEBI" id="CHEBI:16452"/>
        <dbReference type="ChEBI" id="CHEBI:16947"/>
        <dbReference type="ChEBI" id="CHEBI:30616"/>
        <dbReference type="ChEBI" id="CHEBI:43474"/>
        <dbReference type="ChEBI" id="CHEBI:57287"/>
        <dbReference type="ChEBI" id="CHEBI:57288"/>
        <dbReference type="ChEBI" id="CHEBI:456216"/>
        <dbReference type="EC" id="2.3.3.8"/>
    </reaction>
    <physiologicalReaction direction="right-to-left" evidence="22">
        <dbReference type="Rhea" id="RHEA:21162"/>
    </physiologicalReaction>
</comment>
<dbReference type="SUPFAM" id="SSF48256">
    <property type="entry name" value="Citrate synthase"/>
    <property type="match status" value="1"/>
</dbReference>
<sequence length="1148" mass="125651">MGAGRSPAGPGQKPDPGKVPAVGALRILRDSSGVWRKCRVRTFAETGRAGPSAAMSAKAISEQTGKELLYKFICTTSAIQNRFKYARVTPDTDWGRLLQDHPWLLSQNLVVKPDQLIKRRGKLGLVGVNLTLDGVKSWLKPRLGQEATVGKATGFLKNFLIEPFVPHSQAEEFYVCIYATREGDYVLFHHEGGVDVGDVDAKAQKLLVGVDEKLNPEDIKKHLLVHAPEDKKEILASFISGLFNFYEDLYFTYLEINPLVVTKDGVYVLDLAAKVDATADYICKVKWGDIEFPPPFGREAYPEEAYIADLDAKSGASLKLTLLNPKGRIWTMVAGGGASVVYSDTICDLGGVNELANYGEYSGAPSEQQTYDYAKTILSLMTREKHPDGKILIIGGSIANFTNVAATFKGIVRAIRDYQGPLKEHEVTVFVRRGGPNYQEGLRVMGEVGKTTGIPIHVFGTETHMTAIVGMALGHRPIPNQPPTAAHTANFLLNASGSTSTPAPSRTASFSESRADEVAPAKKAKPAMPQDSVPSPRSLQGKSTTLFSRHTKAIVWGMQTRAVQGMLDFDYVCSRDEPSVAAMVYPFTGDHKQKFYWGHKEILIPVFKNMADAMRKHPEVDVLINFASLRSAYDSTMETMNYAQIRTIAIIAEGIPEALTRKLIKKADQKGVTIIGPATVGGIKPGCFKIGNTGGMLDNILASKLYRPGSVAYVSRSGGMSNELNNIISRTTDGVYEGVAIGGDRYPGSTFMDHVLRYQDTPGVKMIVVLGEIGGTEEYKICRGIKEGRLTKPIVCWCIGTCATMFSSEVQFGHAGACANQASETAVAKNQALKEVGVFVPRMDLGEDAGLPLLSKSLLRQQPLPHRDIPYSWSLLELGLIRKPASFMTSICDERGQELIYAGMPITEVFKEEMGIGGVLGLLWFQKRLPKYSCQFIEMCLMVTADHGPAVSGAHNTIICARAGKDLVSSLTSGLLTIGDRFGGALDAAAKMFSKAFDSGIIPMEFVNKMKKEGKLIMGIGHRVKSINNPDMRVQILKDYVRQHFPATPLLDYALEVEKITTSKKPNLILNVDGLIGVAFVDMLRNCGSFTREEADEYIDIGALNGIFVLGRSMGFIGHYLDQKRLKQGLYRHPWDDISYVLPEHMSM</sequence>
<keyword evidence="19 24" id="KW-0443">Lipid metabolism</keyword>
<evidence type="ECO:0000313" key="29">
    <source>
        <dbReference type="Proteomes" id="UP000233200"/>
    </source>
</evidence>
<feature type="region of interest" description="Disordered" evidence="26">
    <location>
        <begin position="495"/>
        <end position="541"/>
    </location>
</feature>
<name>A0A2K6RU13_RHIRO</name>
<dbReference type="GO" id="GO:0005654">
    <property type="term" value="C:nucleoplasm"/>
    <property type="evidence" value="ECO:0007669"/>
    <property type="project" value="Ensembl"/>
</dbReference>
<evidence type="ECO:0000256" key="22">
    <source>
        <dbReference type="ARBA" id="ARBA00048669"/>
    </source>
</evidence>
<evidence type="ECO:0000256" key="15">
    <source>
        <dbReference type="ARBA" id="ARBA00022840"/>
    </source>
</evidence>
<dbReference type="Gene3D" id="1.10.230.10">
    <property type="entry name" value="Cytochrome P450-Terp, domain 2"/>
    <property type="match status" value="1"/>
</dbReference>
<dbReference type="GO" id="GO:0005524">
    <property type="term" value="F:ATP binding"/>
    <property type="evidence" value="ECO:0007669"/>
    <property type="project" value="UniProtKB-UniRule"/>
</dbReference>
<dbReference type="Pfam" id="PF02629">
    <property type="entry name" value="CoA_binding"/>
    <property type="match status" value="1"/>
</dbReference>
<comment type="similarity">
    <text evidence="3 24">In the C-terminal section; belongs to the succinate/malate CoA ligase alpha subunit family.</text>
</comment>
<dbReference type="FunFam" id="3.40.50.720:FF:000024">
    <property type="entry name" value="Probable ATP-citrate synthase"/>
    <property type="match status" value="1"/>
</dbReference>
<dbReference type="FunFam" id="3.30.470.110:FF:000001">
    <property type="entry name" value="ATP-citrate synthase"/>
    <property type="match status" value="1"/>
</dbReference>
<evidence type="ECO:0000256" key="4">
    <source>
        <dbReference type="ARBA" id="ARBA00010719"/>
    </source>
</evidence>
<dbReference type="InterPro" id="IPR005811">
    <property type="entry name" value="SUCC_ACL_C"/>
</dbReference>
<dbReference type="Gene3D" id="3.40.50.261">
    <property type="entry name" value="Succinyl-CoA synthetase domains"/>
    <property type="match status" value="2"/>
</dbReference>
<dbReference type="FunFam" id="3.40.50.261:FF:000003">
    <property type="entry name" value="ATP-citrate synthase subunit"/>
    <property type="match status" value="1"/>
</dbReference>
<evidence type="ECO:0000256" key="8">
    <source>
        <dbReference type="ARBA" id="ARBA00022490"/>
    </source>
</evidence>
<dbReference type="CDD" id="cd06100">
    <property type="entry name" value="CCL_ACL-C"/>
    <property type="match status" value="1"/>
</dbReference>
<comment type="similarity">
    <text evidence="4 24">In the N-terminal section; belongs to the succinate/malate CoA ligase beta subunit family.</text>
</comment>
<dbReference type="Gene3D" id="3.40.50.720">
    <property type="entry name" value="NAD(P)-binding Rossmann-like Domain"/>
    <property type="match status" value="1"/>
</dbReference>
<keyword evidence="13 24" id="KW-0479">Metal-binding</keyword>
<evidence type="ECO:0000256" key="24">
    <source>
        <dbReference type="PIRNR" id="PIRNR036511"/>
    </source>
</evidence>
<dbReference type="PROSITE" id="PS01217">
    <property type="entry name" value="SUCCINYL_COA_LIG_3"/>
    <property type="match status" value="1"/>
</dbReference>
<dbReference type="Pfam" id="PF00285">
    <property type="entry name" value="Citrate_synt"/>
    <property type="match status" value="1"/>
</dbReference>
<dbReference type="Pfam" id="PF16114">
    <property type="entry name" value="Citrate_bind"/>
    <property type="match status" value="1"/>
</dbReference>
<comment type="function">
    <text evidence="23 24">Catalyzes the cleavage of citrate into oxaloacetate and acetyl-CoA, the latter serving as common substrate in multiple biochemical reactions in protein, carbohydrate and lipid metabolism.</text>
</comment>
<dbReference type="FunFam" id="1.10.230.10:FF:000004">
    <property type="entry name" value="ATP-citrate synthase"/>
    <property type="match status" value="1"/>
</dbReference>
<dbReference type="GO" id="GO:0006107">
    <property type="term" value="P:oxaloacetate metabolic process"/>
    <property type="evidence" value="ECO:0007669"/>
    <property type="project" value="Ensembl"/>
</dbReference>
<evidence type="ECO:0000256" key="2">
    <source>
        <dbReference type="ARBA" id="ARBA00004514"/>
    </source>
</evidence>
<feature type="domain" description="CoA-binding" evidence="27">
    <location>
        <begin position="546"/>
        <end position="655"/>
    </location>
</feature>
<dbReference type="FunFam" id="3.40.50.261:FF:000004">
    <property type="entry name" value="ATP-citrate synthase subunit"/>
    <property type="match status" value="1"/>
</dbReference>
<dbReference type="GO" id="GO:0110076">
    <property type="term" value="P:negative regulation of ferroptosis"/>
    <property type="evidence" value="ECO:0007669"/>
    <property type="project" value="Ensembl"/>
</dbReference>
<evidence type="ECO:0000256" key="9">
    <source>
        <dbReference type="ARBA" id="ARBA00022499"/>
    </source>
</evidence>
<dbReference type="Gene3D" id="3.30.470.110">
    <property type="match status" value="1"/>
</dbReference>
<dbReference type="InterPro" id="IPR032263">
    <property type="entry name" value="Citrate-bd"/>
</dbReference>
<dbReference type="GO" id="GO:0006633">
    <property type="term" value="P:fatty acid biosynthetic process"/>
    <property type="evidence" value="ECO:0007669"/>
    <property type="project" value="Ensembl"/>
</dbReference>
<evidence type="ECO:0000256" key="3">
    <source>
        <dbReference type="ARBA" id="ARBA00005899"/>
    </source>
</evidence>
<keyword evidence="16 24" id="KW-0460">Magnesium</keyword>
<feature type="active site" description="Tele-phosphohistidine intermediate" evidence="25">
    <location>
        <position position="814"/>
    </location>
</feature>
<dbReference type="InterPro" id="IPR033847">
    <property type="entry name" value="Citrt_syn/SCS-alpha_CS"/>
</dbReference>
<dbReference type="InterPro" id="IPR036969">
    <property type="entry name" value="Citrate_synthase_sf"/>
</dbReference>
<keyword evidence="18" id="KW-0007">Acetylation</keyword>
<dbReference type="SUPFAM" id="SSF56059">
    <property type="entry name" value="Glutathione synthetase ATP-binding domain-like"/>
    <property type="match status" value="1"/>
</dbReference>
<dbReference type="STRING" id="61622.ENSRROP00000044525"/>
<dbReference type="PANTHER" id="PTHR23118:SF42">
    <property type="entry name" value="ATP-CITRATE SYNTHASE"/>
    <property type="match status" value="1"/>
</dbReference>
<accession>A0A2K6RU13</accession>
<evidence type="ECO:0000256" key="6">
    <source>
        <dbReference type="ARBA" id="ARBA00012639"/>
    </source>
</evidence>
<evidence type="ECO:0000256" key="19">
    <source>
        <dbReference type="ARBA" id="ARBA00023098"/>
    </source>
</evidence>
<evidence type="ECO:0000256" key="13">
    <source>
        <dbReference type="ARBA" id="ARBA00022723"/>
    </source>
</evidence>
<dbReference type="Proteomes" id="UP000233200">
    <property type="component" value="Unplaced"/>
</dbReference>
<dbReference type="PROSITE" id="PS01216">
    <property type="entry name" value="SUCCINYL_COA_LIG_1"/>
    <property type="match status" value="1"/>
</dbReference>
<evidence type="ECO:0000256" key="18">
    <source>
        <dbReference type="ARBA" id="ARBA00022990"/>
    </source>
</evidence>
<evidence type="ECO:0000256" key="5">
    <source>
        <dbReference type="ARBA" id="ARBA00011881"/>
    </source>
</evidence>
<dbReference type="EC" id="2.3.3.8" evidence="6 24"/>
<comment type="cofactor">
    <cofactor evidence="1">
        <name>Mg(2+)</name>
        <dbReference type="ChEBI" id="CHEBI:18420"/>
    </cofactor>
</comment>
<dbReference type="GO" id="GO:0005829">
    <property type="term" value="C:cytosol"/>
    <property type="evidence" value="ECO:0007669"/>
    <property type="project" value="UniProtKB-SubCell"/>
</dbReference>
<evidence type="ECO:0000256" key="20">
    <source>
        <dbReference type="ARBA" id="ARBA00030151"/>
    </source>
</evidence>
<dbReference type="PROSITE" id="PS00399">
    <property type="entry name" value="SUCCINYL_COA_LIG_2"/>
    <property type="match status" value="1"/>
</dbReference>